<keyword evidence="2" id="KW-1133">Transmembrane helix</keyword>
<evidence type="ECO:0000313" key="4">
    <source>
        <dbReference type="EMBL" id="CAD9500133.1"/>
    </source>
</evidence>
<sequence length="327" mass="35407">MPGRDFYAILGVERSADEAAIKKAYRKMAMKWHPDKHADSSDAKKKEAEARFKDISEAYATLTDADKRAAFDRYGEQTGGPSGFGGFSGGGMPQGIDPNEIFRQVFGQAGMGGVHMGGGAGGAGIPLEQLFSAFAGGMGGMGGAGGGGHRVMQRVVVDCSLEDLYTGARKERKFNGKPFALNLRPGMKHGTKFKFDDDGVCFELRQEEHQLFTREGDDLACSTFPSSPLSLFRGETQQIRTLDNRRVSATFNAFAFKASITGEGMPDKHGNKGDLTVFLFVNPNELIAQAHSWGWVSLLICGFYLLVAYPSIAMMLGMAAVFLRRAQ</sequence>
<dbReference type="PANTHER" id="PTHR24078:SF553">
    <property type="entry name" value="DNAJ HOMOLOG SUBFAMILY B MEMBER 5"/>
    <property type="match status" value="1"/>
</dbReference>
<proteinExistence type="predicted"/>
<dbReference type="Gene3D" id="2.60.260.20">
    <property type="entry name" value="Urease metallochaperone UreE, N-terminal domain"/>
    <property type="match status" value="1"/>
</dbReference>
<dbReference type="EMBL" id="HBGU01053082">
    <property type="protein sequence ID" value="CAD9500133.1"/>
    <property type="molecule type" value="Transcribed_RNA"/>
</dbReference>
<dbReference type="PROSITE" id="PS50076">
    <property type="entry name" value="DNAJ_2"/>
    <property type="match status" value="1"/>
</dbReference>
<evidence type="ECO:0000256" key="2">
    <source>
        <dbReference type="SAM" id="Phobius"/>
    </source>
</evidence>
<dbReference type="GO" id="GO:0006457">
    <property type="term" value="P:protein folding"/>
    <property type="evidence" value="ECO:0007669"/>
    <property type="project" value="InterPro"/>
</dbReference>
<evidence type="ECO:0000259" key="3">
    <source>
        <dbReference type="PROSITE" id="PS50076"/>
    </source>
</evidence>
<gene>
    <name evidence="4" type="ORF">CBRE1094_LOCUS28994</name>
</gene>
<dbReference type="GO" id="GO:0005829">
    <property type="term" value="C:cytosol"/>
    <property type="evidence" value="ECO:0007669"/>
    <property type="project" value="TreeGrafter"/>
</dbReference>
<dbReference type="SUPFAM" id="SSF49493">
    <property type="entry name" value="HSP40/DnaJ peptide-binding domain"/>
    <property type="match status" value="1"/>
</dbReference>
<dbReference type="Pfam" id="PF00226">
    <property type="entry name" value="DnaJ"/>
    <property type="match status" value="1"/>
</dbReference>
<dbReference type="InterPro" id="IPR001623">
    <property type="entry name" value="DnaJ_domain"/>
</dbReference>
<dbReference type="InterPro" id="IPR051339">
    <property type="entry name" value="DnaJ_subfamily_B"/>
</dbReference>
<dbReference type="InterPro" id="IPR036869">
    <property type="entry name" value="J_dom_sf"/>
</dbReference>
<dbReference type="GO" id="GO:0051087">
    <property type="term" value="F:protein-folding chaperone binding"/>
    <property type="evidence" value="ECO:0007669"/>
    <property type="project" value="TreeGrafter"/>
</dbReference>
<name>A0A7S2HTU0_9EUKA</name>
<dbReference type="AlphaFoldDB" id="A0A7S2HTU0"/>
<organism evidence="4">
    <name type="scientific">Haptolina brevifila</name>
    <dbReference type="NCBI Taxonomy" id="156173"/>
    <lineage>
        <taxon>Eukaryota</taxon>
        <taxon>Haptista</taxon>
        <taxon>Haptophyta</taxon>
        <taxon>Prymnesiophyceae</taxon>
        <taxon>Prymnesiales</taxon>
        <taxon>Prymnesiaceae</taxon>
        <taxon>Haptolina</taxon>
    </lineage>
</organism>
<keyword evidence="2" id="KW-0472">Membrane</keyword>
<dbReference type="CDD" id="cd06257">
    <property type="entry name" value="DnaJ"/>
    <property type="match status" value="1"/>
</dbReference>
<dbReference type="SUPFAM" id="SSF46565">
    <property type="entry name" value="Chaperone J-domain"/>
    <property type="match status" value="1"/>
</dbReference>
<dbReference type="PRINTS" id="PR00625">
    <property type="entry name" value="JDOMAIN"/>
</dbReference>
<feature type="domain" description="J" evidence="3">
    <location>
        <begin position="5"/>
        <end position="75"/>
    </location>
</feature>
<dbReference type="Gene3D" id="1.10.287.110">
    <property type="entry name" value="DnaJ domain"/>
    <property type="match status" value="1"/>
</dbReference>
<dbReference type="InterPro" id="IPR002939">
    <property type="entry name" value="DnaJ_C"/>
</dbReference>
<dbReference type="InterPro" id="IPR008971">
    <property type="entry name" value="HSP40/DnaJ_pept-bd"/>
</dbReference>
<protein>
    <recommendedName>
        <fullName evidence="3">J domain-containing protein</fullName>
    </recommendedName>
</protein>
<dbReference type="InterPro" id="IPR018253">
    <property type="entry name" value="DnaJ_domain_CS"/>
</dbReference>
<keyword evidence="1" id="KW-0143">Chaperone</keyword>
<accession>A0A7S2HTU0</accession>
<feature type="transmembrane region" description="Helical" evidence="2">
    <location>
        <begin position="293"/>
        <end position="323"/>
    </location>
</feature>
<reference evidence="4" key="1">
    <citation type="submission" date="2021-01" db="EMBL/GenBank/DDBJ databases">
        <authorList>
            <person name="Corre E."/>
            <person name="Pelletier E."/>
            <person name="Niang G."/>
            <person name="Scheremetjew M."/>
            <person name="Finn R."/>
            <person name="Kale V."/>
            <person name="Holt S."/>
            <person name="Cochrane G."/>
            <person name="Meng A."/>
            <person name="Brown T."/>
            <person name="Cohen L."/>
        </authorList>
    </citation>
    <scope>NUCLEOTIDE SEQUENCE</scope>
    <source>
        <strain evidence="4">UTEX LB 985</strain>
    </source>
</reference>
<evidence type="ECO:0000256" key="1">
    <source>
        <dbReference type="ARBA" id="ARBA00023186"/>
    </source>
</evidence>
<dbReference type="GO" id="GO:0051082">
    <property type="term" value="F:unfolded protein binding"/>
    <property type="evidence" value="ECO:0007669"/>
    <property type="project" value="InterPro"/>
</dbReference>
<dbReference type="Pfam" id="PF01556">
    <property type="entry name" value="DnaJ_C"/>
    <property type="match status" value="1"/>
</dbReference>
<dbReference type="SMART" id="SM00271">
    <property type="entry name" value="DnaJ"/>
    <property type="match status" value="1"/>
</dbReference>
<keyword evidence="2" id="KW-0812">Transmembrane</keyword>
<dbReference type="PANTHER" id="PTHR24078">
    <property type="entry name" value="DNAJ HOMOLOG SUBFAMILY C MEMBER"/>
    <property type="match status" value="1"/>
</dbReference>
<dbReference type="PROSITE" id="PS00636">
    <property type="entry name" value="DNAJ_1"/>
    <property type="match status" value="1"/>
</dbReference>